<keyword evidence="3" id="KW-1185">Reference proteome</keyword>
<reference evidence="2 3" key="1">
    <citation type="journal article" date="2019" name="Int. J. Syst. Evol. Microbiol.">
        <title>The Global Catalogue of Microorganisms (GCM) 10K type strain sequencing project: providing services to taxonomists for standard genome sequencing and annotation.</title>
        <authorList>
            <consortium name="The Broad Institute Genomics Platform"/>
            <consortium name="The Broad Institute Genome Sequencing Center for Infectious Disease"/>
            <person name="Wu L."/>
            <person name="Ma J."/>
        </authorList>
    </citation>
    <scope>NUCLEOTIDE SEQUENCE [LARGE SCALE GENOMIC DNA]</scope>
    <source>
        <strain evidence="2 3">JCM 6921</strain>
    </source>
</reference>
<dbReference type="Proteomes" id="UP001500058">
    <property type="component" value="Unassembled WGS sequence"/>
</dbReference>
<comment type="caution">
    <text evidence="2">The sequence shown here is derived from an EMBL/GenBank/DDBJ whole genome shotgun (WGS) entry which is preliminary data.</text>
</comment>
<evidence type="ECO:0000313" key="2">
    <source>
        <dbReference type="EMBL" id="GAA2408283.1"/>
    </source>
</evidence>
<dbReference type="RefSeq" id="WP_344632508.1">
    <property type="nucleotide sequence ID" value="NZ_BAAATJ010000020.1"/>
</dbReference>
<protein>
    <recommendedName>
        <fullName evidence="4">Secreted protein</fullName>
    </recommendedName>
</protein>
<evidence type="ECO:0008006" key="4">
    <source>
        <dbReference type="Google" id="ProtNLM"/>
    </source>
</evidence>
<dbReference type="EMBL" id="BAAATJ010000020">
    <property type="protein sequence ID" value="GAA2408283.1"/>
    <property type="molecule type" value="Genomic_DNA"/>
</dbReference>
<organism evidence="2 3">
    <name type="scientific">Streptomyces glaucosporus</name>
    <dbReference type="NCBI Taxonomy" id="284044"/>
    <lineage>
        <taxon>Bacteria</taxon>
        <taxon>Bacillati</taxon>
        <taxon>Actinomycetota</taxon>
        <taxon>Actinomycetes</taxon>
        <taxon>Kitasatosporales</taxon>
        <taxon>Streptomycetaceae</taxon>
        <taxon>Streptomyces</taxon>
    </lineage>
</organism>
<sequence length="75" mass="7552">MVIAIALSIPLLLLGALLALGRYEERMLARPAPARHARSRRHLRVVAGSGSSSPAAAAGPAGRSDDPAAGSGRAA</sequence>
<evidence type="ECO:0000313" key="3">
    <source>
        <dbReference type="Proteomes" id="UP001500058"/>
    </source>
</evidence>
<name>A0ABN3IM32_9ACTN</name>
<gene>
    <name evidence="2" type="ORF">GCM10010420_40670</name>
</gene>
<evidence type="ECO:0000256" key="1">
    <source>
        <dbReference type="SAM" id="MobiDB-lite"/>
    </source>
</evidence>
<feature type="region of interest" description="Disordered" evidence="1">
    <location>
        <begin position="30"/>
        <end position="75"/>
    </location>
</feature>
<proteinExistence type="predicted"/>
<feature type="compositionally biased region" description="Low complexity" evidence="1">
    <location>
        <begin position="45"/>
        <end position="75"/>
    </location>
</feature>
<feature type="compositionally biased region" description="Basic residues" evidence="1">
    <location>
        <begin position="33"/>
        <end position="44"/>
    </location>
</feature>
<accession>A0ABN3IM32</accession>